<protein>
    <submittedName>
        <fullName evidence="1">Uncharacterized protein</fullName>
    </submittedName>
</protein>
<dbReference type="AlphaFoldDB" id="A0A382BV14"/>
<accession>A0A382BV14</accession>
<name>A0A382BV14_9ZZZZ</name>
<evidence type="ECO:0000313" key="1">
    <source>
        <dbReference type="EMBL" id="SVB17658.1"/>
    </source>
</evidence>
<reference evidence="1" key="1">
    <citation type="submission" date="2018-05" db="EMBL/GenBank/DDBJ databases">
        <authorList>
            <person name="Lanie J.A."/>
            <person name="Ng W.-L."/>
            <person name="Kazmierczak K.M."/>
            <person name="Andrzejewski T.M."/>
            <person name="Davidsen T.M."/>
            <person name="Wayne K.J."/>
            <person name="Tettelin H."/>
            <person name="Glass J.I."/>
            <person name="Rusch D."/>
            <person name="Podicherti R."/>
            <person name="Tsui H.-C.T."/>
            <person name="Winkler M.E."/>
        </authorList>
    </citation>
    <scope>NUCLEOTIDE SEQUENCE</scope>
</reference>
<dbReference type="EMBL" id="UINC01031505">
    <property type="protein sequence ID" value="SVB17658.1"/>
    <property type="molecule type" value="Genomic_DNA"/>
</dbReference>
<proteinExistence type="predicted"/>
<sequence length="41" mass="4646">MDYKPPAIFGRKKQEKIVSKKKSIGAVTDKQFTGDLGKFMK</sequence>
<gene>
    <name evidence="1" type="ORF">METZ01_LOCUS170512</name>
</gene>
<organism evidence="1">
    <name type="scientific">marine metagenome</name>
    <dbReference type="NCBI Taxonomy" id="408172"/>
    <lineage>
        <taxon>unclassified sequences</taxon>
        <taxon>metagenomes</taxon>
        <taxon>ecological metagenomes</taxon>
    </lineage>
</organism>